<evidence type="ECO:0000256" key="2">
    <source>
        <dbReference type="SAM" id="Phobius"/>
    </source>
</evidence>
<feature type="compositionally biased region" description="Basic residues" evidence="1">
    <location>
        <begin position="169"/>
        <end position="181"/>
    </location>
</feature>
<gene>
    <name evidence="3" type="ordered locus">Nitsa_0044</name>
</gene>
<feature type="region of interest" description="Disordered" evidence="1">
    <location>
        <begin position="165"/>
        <end position="187"/>
    </location>
</feature>
<dbReference type="Proteomes" id="UP000008633">
    <property type="component" value="Chromosome"/>
</dbReference>
<dbReference type="AlphaFoldDB" id="E6WY69"/>
<dbReference type="eggNOG" id="ENOG5032MGT">
    <property type="taxonomic scope" value="Bacteria"/>
</dbReference>
<dbReference type="RefSeq" id="WP_013553014.1">
    <property type="nucleotide sequence ID" value="NC_014935.1"/>
</dbReference>
<keyword evidence="2" id="KW-1133">Transmembrane helix</keyword>
<organism evidence="3 4">
    <name type="scientific">Nitratifractor salsuginis (strain DSM 16511 / JCM 12458 / E9I37-1)</name>
    <dbReference type="NCBI Taxonomy" id="749222"/>
    <lineage>
        <taxon>Bacteria</taxon>
        <taxon>Pseudomonadati</taxon>
        <taxon>Campylobacterota</taxon>
        <taxon>Epsilonproteobacteria</taxon>
        <taxon>Campylobacterales</taxon>
        <taxon>Sulfurovaceae</taxon>
        <taxon>Nitratifractor</taxon>
    </lineage>
</organism>
<dbReference type="OrthoDB" id="5372718at2"/>
<dbReference type="STRING" id="749222.Nitsa_0044"/>
<dbReference type="Pfam" id="PF07963">
    <property type="entry name" value="N_methyl"/>
    <property type="match status" value="1"/>
</dbReference>
<evidence type="ECO:0000313" key="4">
    <source>
        <dbReference type="Proteomes" id="UP000008633"/>
    </source>
</evidence>
<accession>E6WY69</accession>
<dbReference type="NCBIfam" id="TIGR02532">
    <property type="entry name" value="IV_pilin_GFxxxE"/>
    <property type="match status" value="1"/>
</dbReference>
<dbReference type="KEGG" id="nsa:Nitsa_0044"/>
<sequence>MTRRGAFTLIEVLISILLISLVLLGLYQSLDVQRSSNRNLHEHLVKAMNRDRVVMALYRDLLSSDGNLTLVKGEYDRLCINRTAHTLYDLPNPRVCWLVLKEGRELIRVEGGDYRLPLRSGDHVAIDRVMGPMRLFDITRRKGEVLVAMQEEGKEPYAFLLQGLVAPKKPPKKKPAPKNGKRQTPNR</sequence>
<evidence type="ECO:0008006" key="5">
    <source>
        <dbReference type="Google" id="ProtNLM"/>
    </source>
</evidence>
<keyword evidence="4" id="KW-1185">Reference proteome</keyword>
<keyword evidence="2" id="KW-0812">Transmembrane</keyword>
<evidence type="ECO:0000256" key="1">
    <source>
        <dbReference type="SAM" id="MobiDB-lite"/>
    </source>
</evidence>
<dbReference type="HOGENOM" id="CLU_1293787_0_0_7"/>
<feature type="transmembrane region" description="Helical" evidence="2">
    <location>
        <begin position="6"/>
        <end position="27"/>
    </location>
</feature>
<reference evidence="3 4" key="1">
    <citation type="journal article" date="2011" name="Stand. Genomic Sci.">
        <title>Complete genome sequence of Nitratifractor salsuginis type strain (E9I37-1).</title>
        <authorList>
            <person name="Anderson I."/>
            <person name="Sikorski J."/>
            <person name="Zeytun A."/>
            <person name="Nolan M."/>
            <person name="Lapidus A."/>
            <person name="Lucas S."/>
            <person name="Hammon N."/>
            <person name="Deshpande S."/>
            <person name="Cheng J.F."/>
            <person name="Tapia R."/>
            <person name="Han C."/>
            <person name="Goodwin L."/>
            <person name="Pitluck S."/>
            <person name="Liolios K."/>
            <person name="Pagani I."/>
            <person name="Ivanova N."/>
            <person name="Huntemann M."/>
            <person name="Mavromatis K."/>
            <person name="Ovchinikova G."/>
            <person name="Pati A."/>
            <person name="Chen A."/>
            <person name="Palaniappan K."/>
            <person name="Land M."/>
            <person name="Hauser L."/>
            <person name="Brambilla E.M."/>
            <person name="Ngatchou-Djao O.D."/>
            <person name="Rohde M."/>
            <person name="Tindall B.J."/>
            <person name="Goker M."/>
            <person name="Detter J.C."/>
            <person name="Woyke T."/>
            <person name="Bristow J."/>
            <person name="Eisen J.A."/>
            <person name="Markowitz V."/>
            <person name="Hugenholtz P."/>
            <person name="Klenk H.P."/>
            <person name="Kyrpides N.C."/>
        </authorList>
    </citation>
    <scope>NUCLEOTIDE SEQUENCE [LARGE SCALE GENOMIC DNA]</scope>
    <source>
        <strain evidence="4">DSM 16511 / JCM 12458 / E9I37-1</strain>
    </source>
</reference>
<name>E6WY69_NITSE</name>
<dbReference type="EMBL" id="CP002452">
    <property type="protein sequence ID" value="ADV45317.1"/>
    <property type="molecule type" value="Genomic_DNA"/>
</dbReference>
<proteinExistence type="predicted"/>
<keyword evidence="2" id="KW-0472">Membrane</keyword>
<dbReference type="InterPro" id="IPR012902">
    <property type="entry name" value="N_methyl_site"/>
</dbReference>
<protein>
    <recommendedName>
        <fullName evidence="5">Prepilin-type N-terminal cleavage/methylation domain-containing protein</fullName>
    </recommendedName>
</protein>
<evidence type="ECO:0000313" key="3">
    <source>
        <dbReference type="EMBL" id="ADV45317.1"/>
    </source>
</evidence>
<reference evidence="4" key="2">
    <citation type="submission" date="2011-01" db="EMBL/GenBank/DDBJ databases">
        <title>The complete genome of Nitratifractor salsuginis DSM 16511.</title>
        <authorList>
            <consortium name="US DOE Joint Genome Institute (JGI-PGF)"/>
            <person name="Lucas S."/>
            <person name="Copeland A."/>
            <person name="Lapidus A."/>
            <person name="Bruce D."/>
            <person name="Goodwin L."/>
            <person name="Pitluck S."/>
            <person name="Kyrpides N."/>
            <person name="Mavromatis K."/>
            <person name="Ivanova N."/>
            <person name="Mikhailova N."/>
            <person name="Zeytun A."/>
            <person name="Detter J.C."/>
            <person name="Tapia R."/>
            <person name="Han C."/>
            <person name="Land M."/>
            <person name="Hauser L."/>
            <person name="Markowitz V."/>
            <person name="Cheng J.-F."/>
            <person name="Hugenholtz P."/>
            <person name="Woyke T."/>
            <person name="Wu D."/>
            <person name="Tindall B."/>
            <person name="Schuetze A."/>
            <person name="Brambilla E."/>
            <person name="Klenk H.-P."/>
            <person name="Eisen J.A."/>
        </authorList>
    </citation>
    <scope>NUCLEOTIDE SEQUENCE [LARGE SCALE GENOMIC DNA]</scope>
    <source>
        <strain evidence="4">DSM 16511 / JCM 12458 / E9I37-1</strain>
    </source>
</reference>